<keyword evidence="15" id="KW-0482">Metalloprotease</keyword>
<dbReference type="Gene3D" id="3.50.30.30">
    <property type="match status" value="1"/>
</dbReference>
<dbReference type="GO" id="GO:0004180">
    <property type="term" value="F:carboxypeptidase activity"/>
    <property type="evidence" value="ECO:0007669"/>
    <property type="project" value="UniProtKB-KW"/>
</dbReference>
<dbReference type="SUPFAM" id="SSF52025">
    <property type="entry name" value="PA domain"/>
    <property type="match status" value="1"/>
</dbReference>
<comment type="subcellular location">
    <subcellularLocation>
        <location evidence="1">Endoplasmic reticulum</location>
    </subcellularLocation>
    <subcellularLocation>
        <location evidence="3">Golgi apparatus</location>
    </subcellularLocation>
    <subcellularLocation>
        <location evidence="2">Lysosome</location>
    </subcellularLocation>
    <subcellularLocation>
        <location evidence="4">Secreted</location>
    </subcellularLocation>
</comment>
<evidence type="ECO:0000256" key="2">
    <source>
        <dbReference type="ARBA" id="ARBA00004371"/>
    </source>
</evidence>
<keyword evidence="12" id="KW-0256">Endoplasmic reticulum</keyword>
<evidence type="ECO:0000256" key="4">
    <source>
        <dbReference type="ARBA" id="ARBA00004613"/>
    </source>
</evidence>
<keyword evidence="6" id="KW-0964">Secreted</keyword>
<evidence type="ECO:0000256" key="3">
    <source>
        <dbReference type="ARBA" id="ARBA00004555"/>
    </source>
</evidence>
<evidence type="ECO:0000256" key="7">
    <source>
        <dbReference type="ARBA" id="ARBA00022645"/>
    </source>
</evidence>
<evidence type="ECO:0000256" key="5">
    <source>
        <dbReference type="ARBA" id="ARBA00014116"/>
    </source>
</evidence>
<feature type="domain" description="PA" evidence="21">
    <location>
        <begin position="130"/>
        <end position="229"/>
    </location>
</feature>
<keyword evidence="14" id="KW-0333">Golgi apparatus</keyword>
<evidence type="ECO:0000256" key="1">
    <source>
        <dbReference type="ARBA" id="ARBA00004240"/>
    </source>
</evidence>
<evidence type="ECO:0000259" key="22">
    <source>
        <dbReference type="Pfam" id="PF04389"/>
    </source>
</evidence>
<evidence type="ECO:0000256" key="19">
    <source>
        <dbReference type="ARBA" id="ARBA00025833"/>
    </source>
</evidence>
<evidence type="ECO:0000256" key="13">
    <source>
        <dbReference type="ARBA" id="ARBA00022833"/>
    </source>
</evidence>
<dbReference type="PANTHER" id="PTHR12053:SF3">
    <property type="entry name" value="CARBOXYPEPTIDASE Q"/>
    <property type="match status" value="1"/>
</dbReference>
<keyword evidence="16" id="KW-0865">Zymogen</keyword>
<comment type="caution">
    <text evidence="23">The sequence shown here is derived from an EMBL/GenBank/DDBJ whole genome shotgun (WGS) entry which is preliminary data.</text>
</comment>
<dbReference type="GO" id="GO:0046872">
    <property type="term" value="F:metal ion binding"/>
    <property type="evidence" value="ECO:0007669"/>
    <property type="project" value="UniProtKB-KW"/>
</dbReference>
<evidence type="ECO:0000256" key="12">
    <source>
        <dbReference type="ARBA" id="ARBA00022824"/>
    </source>
</evidence>
<keyword evidence="11" id="KW-0378">Hydrolase</keyword>
<dbReference type="Gene3D" id="3.40.630.10">
    <property type="entry name" value="Zn peptidases"/>
    <property type="match status" value="1"/>
</dbReference>
<dbReference type="GO" id="GO:0006508">
    <property type="term" value="P:proteolysis"/>
    <property type="evidence" value="ECO:0007669"/>
    <property type="project" value="UniProtKB-KW"/>
</dbReference>
<reference evidence="23" key="1">
    <citation type="journal article" date="2015" name="Nature">
        <title>Complex archaea that bridge the gap between prokaryotes and eukaryotes.</title>
        <authorList>
            <person name="Spang A."/>
            <person name="Saw J.H."/>
            <person name="Jorgensen S.L."/>
            <person name="Zaremba-Niedzwiedzka K."/>
            <person name="Martijn J."/>
            <person name="Lind A.E."/>
            <person name="van Eijk R."/>
            <person name="Schleper C."/>
            <person name="Guy L."/>
            <person name="Ettema T.J."/>
        </authorList>
    </citation>
    <scope>NUCLEOTIDE SEQUENCE</scope>
</reference>
<comment type="subunit">
    <text evidence="19">Homodimer. The monomeric form is inactive while the homodimer is active.</text>
</comment>
<feature type="domain" description="Peptidase M28" evidence="22">
    <location>
        <begin position="255"/>
        <end position="444"/>
    </location>
</feature>
<evidence type="ECO:0000256" key="8">
    <source>
        <dbReference type="ARBA" id="ARBA00022670"/>
    </source>
</evidence>
<evidence type="ECO:0000256" key="14">
    <source>
        <dbReference type="ARBA" id="ARBA00023034"/>
    </source>
</evidence>
<proteinExistence type="predicted"/>
<keyword evidence="17" id="KW-0325">Glycoprotein</keyword>
<evidence type="ECO:0000256" key="9">
    <source>
        <dbReference type="ARBA" id="ARBA00022723"/>
    </source>
</evidence>
<evidence type="ECO:0000256" key="10">
    <source>
        <dbReference type="ARBA" id="ARBA00022729"/>
    </source>
</evidence>
<dbReference type="SUPFAM" id="SSF53187">
    <property type="entry name" value="Zn-dependent exopeptidases"/>
    <property type="match status" value="1"/>
</dbReference>
<keyword evidence="7" id="KW-0121">Carboxypeptidase</keyword>
<dbReference type="Pfam" id="PF04389">
    <property type="entry name" value="Peptidase_M28"/>
    <property type="match status" value="1"/>
</dbReference>
<dbReference type="GO" id="GO:0005794">
    <property type="term" value="C:Golgi apparatus"/>
    <property type="evidence" value="ECO:0007669"/>
    <property type="project" value="UniProtKB-SubCell"/>
</dbReference>
<dbReference type="EMBL" id="LAZR01000020">
    <property type="protein sequence ID" value="KKO05119.1"/>
    <property type="molecule type" value="Genomic_DNA"/>
</dbReference>
<dbReference type="InterPro" id="IPR046450">
    <property type="entry name" value="PA_dom_sf"/>
</dbReference>
<dbReference type="InterPro" id="IPR003137">
    <property type="entry name" value="PA_domain"/>
</dbReference>
<keyword evidence="8" id="KW-0645">Protease</keyword>
<evidence type="ECO:0000256" key="6">
    <source>
        <dbReference type="ARBA" id="ARBA00022525"/>
    </source>
</evidence>
<dbReference type="PANTHER" id="PTHR12053">
    <property type="entry name" value="PROTEASE FAMILY M28 PLASMA GLUTAMATE CARBOXYPEPTIDASE-RELATED"/>
    <property type="match status" value="1"/>
</dbReference>
<dbReference type="GO" id="GO:0005576">
    <property type="term" value="C:extracellular region"/>
    <property type="evidence" value="ECO:0007669"/>
    <property type="project" value="UniProtKB-SubCell"/>
</dbReference>
<keyword evidence="18" id="KW-0458">Lysosome</keyword>
<evidence type="ECO:0000256" key="16">
    <source>
        <dbReference type="ARBA" id="ARBA00023145"/>
    </source>
</evidence>
<gene>
    <name evidence="23" type="ORF">LCGC14_0079390</name>
</gene>
<dbReference type="GO" id="GO:0070573">
    <property type="term" value="F:metallodipeptidase activity"/>
    <property type="evidence" value="ECO:0007669"/>
    <property type="project" value="InterPro"/>
</dbReference>
<evidence type="ECO:0000256" key="20">
    <source>
        <dbReference type="ARBA" id="ARBA00033328"/>
    </source>
</evidence>
<keyword evidence="9" id="KW-0479">Metal-binding</keyword>
<sequence>MLQPKTNNSMKKIAYLLIGALCLQACSETKKEESQSELFTRIDTEIKQNSKGYSALKEATETIGHRLTGSTNGAKAEEYTFNKFKEYGFEDVAYQTFEVEAWARGEVSLQINDKDIKVVTLGHAPIKANVTGEIIDMGNGLDADYAANPDAVKGKISLVYISILPGSAEGLSNLHRSEKTALAIKYGAIGIIIINQVDNGVLLTGTASVTGELIPIPAICIGKEDGMALKETLKSKKATAKIDMTNTSDVIKARNVVATLPGSEIPQEEIVLGGHLDSWDLATGAIDNGIGSFAVLDIARAFKANNLQPKRTVKFVMFMGEEQGLLGSKFLVEQAIENNTIENIKYMMNLDMSGNPIGMNAGGKLDDEKFFKDLGAAIQQQDTIYQNTFSNKSGLHSDHQPFMLEGVPILSVHSNLDRSIYGCYHSDCDDFNLVNEDHMKNTARFGTMMLYAVANADKLPATKMDSETTKEFMIKNDLKEKLIIGNEWKWEE</sequence>
<dbReference type="GO" id="GO:0005764">
    <property type="term" value="C:lysosome"/>
    <property type="evidence" value="ECO:0007669"/>
    <property type="project" value="UniProtKB-SubCell"/>
</dbReference>
<evidence type="ECO:0000259" key="21">
    <source>
        <dbReference type="Pfam" id="PF02225"/>
    </source>
</evidence>
<keyword evidence="13" id="KW-0862">Zinc</keyword>
<organism evidence="23">
    <name type="scientific">marine sediment metagenome</name>
    <dbReference type="NCBI Taxonomy" id="412755"/>
    <lineage>
        <taxon>unclassified sequences</taxon>
        <taxon>metagenomes</taxon>
        <taxon>ecological metagenomes</taxon>
    </lineage>
</organism>
<evidence type="ECO:0000256" key="17">
    <source>
        <dbReference type="ARBA" id="ARBA00023180"/>
    </source>
</evidence>
<evidence type="ECO:0000313" key="23">
    <source>
        <dbReference type="EMBL" id="KKO05119.1"/>
    </source>
</evidence>
<dbReference type="InterPro" id="IPR007484">
    <property type="entry name" value="Peptidase_M28"/>
</dbReference>
<dbReference type="InterPro" id="IPR039866">
    <property type="entry name" value="CPQ"/>
</dbReference>
<keyword evidence="10" id="KW-0732">Signal</keyword>
<dbReference type="Pfam" id="PF02225">
    <property type="entry name" value="PA"/>
    <property type="match status" value="1"/>
</dbReference>
<name>A0A0F9YKI4_9ZZZZ</name>
<evidence type="ECO:0000256" key="18">
    <source>
        <dbReference type="ARBA" id="ARBA00023228"/>
    </source>
</evidence>
<dbReference type="AlphaFoldDB" id="A0A0F9YKI4"/>
<evidence type="ECO:0000256" key="15">
    <source>
        <dbReference type="ARBA" id="ARBA00023049"/>
    </source>
</evidence>
<protein>
    <recommendedName>
        <fullName evidence="5">Carboxypeptidase Q</fullName>
    </recommendedName>
    <alternativeName>
        <fullName evidence="20">Plasma glutamate carboxypeptidase</fullName>
    </alternativeName>
</protein>
<evidence type="ECO:0000256" key="11">
    <source>
        <dbReference type="ARBA" id="ARBA00022801"/>
    </source>
</evidence>
<dbReference type="GO" id="GO:0005783">
    <property type="term" value="C:endoplasmic reticulum"/>
    <property type="evidence" value="ECO:0007669"/>
    <property type="project" value="UniProtKB-SubCell"/>
</dbReference>
<accession>A0A0F9YKI4</accession>